<evidence type="ECO:0000313" key="3">
    <source>
        <dbReference type="EMBL" id="MBM7572023.1"/>
    </source>
</evidence>
<accession>A0ABS2N1M5</accession>
<protein>
    <submittedName>
        <fullName evidence="3">Cytoskeletal protein RodZ</fullName>
    </submittedName>
</protein>
<keyword evidence="2" id="KW-0812">Transmembrane</keyword>
<feature type="coiled-coil region" evidence="1">
    <location>
        <begin position="40"/>
        <end position="87"/>
    </location>
</feature>
<sequence length="182" mass="20527">MVVEINFLQKEKNKQIVPSFLGIACLFLILSAATLLYIQYESAVQQRNDLQQQLDATVQQTTNDQSANDLDRLRQQFSQQVDQLRSQVFPSTTLLDRMVALLPATGYFESYTFDASTGLEIVVKANDLMEIAAYTSALEREAYITNVDVASIQGRQEASNQNVYIASYIITINNQSWIKEAN</sequence>
<feature type="transmembrane region" description="Helical" evidence="2">
    <location>
        <begin position="16"/>
        <end position="38"/>
    </location>
</feature>
<keyword evidence="4" id="KW-1185">Reference proteome</keyword>
<keyword evidence="2" id="KW-1133">Transmembrane helix</keyword>
<dbReference type="EMBL" id="JAFBDR010000013">
    <property type="protein sequence ID" value="MBM7572023.1"/>
    <property type="molecule type" value="Genomic_DNA"/>
</dbReference>
<evidence type="ECO:0000313" key="4">
    <source>
        <dbReference type="Proteomes" id="UP001296943"/>
    </source>
</evidence>
<dbReference type="RefSeq" id="WP_204500136.1">
    <property type="nucleotide sequence ID" value="NZ_JAFBDR010000013.1"/>
</dbReference>
<dbReference type="Proteomes" id="UP001296943">
    <property type="component" value="Unassembled WGS sequence"/>
</dbReference>
<evidence type="ECO:0000256" key="1">
    <source>
        <dbReference type="SAM" id="Coils"/>
    </source>
</evidence>
<organism evidence="3 4">
    <name type="scientific">Aquibacillus albus</name>
    <dbReference type="NCBI Taxonomy" id="1168171"/>
    <lineage>
        <taxon>Bacteria</taxon>
        <taxon>Bacillati</taxon>
        <taxon>Bacillota</taxon>
        <taxon>Bacilli</taxon>
        <taxon>Bacillales</taxon>
        <taxon>Bacillaceae</taxon>
        <taxon>Aquibacillus</taxon>
    </lineage>
</organism>
<proteinExistence type="predicted"/>
<gene>
    <name evidence="3" type="ORF">JOC48_002524</name>
</gene>
<name>A0ABS2N1M5_9BACI</name>
<dbReference type="Pfam" id="PF05137">
    <property type="entry name" value="PilN"/>
    <property type="match status" value="1"/>
</dbReference>
<comment type="caution">
    <text evidence="3">The sequence shown here is derived from an EMBL/GenBank/DDBJ whole genome shotgun (WGS) entry which is preliminary data.</text>
</comment>
<keyword evidence="2" id="KW-0472">Membrane</keyword>
<evidence type="ECO:0000256" key="2">
    <source>
        <dbReference type="SAM" id="Phobius"/>
    </source>
</evidence>
<dbReference type="InterPro" id="IPR007813">
    <property type="entry name" value="PilN"/>
</dbReference>
<reference evidence="3 4" key="1">
    <citation type="submission" date="2021-01" db="EMBL/GenBank/DDBJ databases">
        <title>Genomic Encyclopedia of Type Strains, Phase IV (KMG-IV): sequencing the most valuable type-strain genomes for metagenomic binning, comparative biology and taxonomic classification.</title>
        <authorList>
            <person name="Goeker M."/>
        </authorList>
    </citation>
    <scope>NUCLEOTIDE SEQUENCE [LARGE SCALE GENOMIC DNA]</scope>
    <source>
        <strain evidence="3 4">DSM 23711</strain>
    </source>
</reference>
<keyword evidence="1" id="KW-0175">Coiled coil</keyword>